<dbReference type="AlphaFoldDB" id="A4S868"/>
<evidence type="ECO:0000256" key="7">
    <source>
        <dbReference type="ARBA" id="ARBA00023033"/>
    </source>
</evidence>
<comment type="catalytic activity">
    <reaction evidence="1 9">
        <text>[eIF5A protein]-deoxyhypusine + AH2 + O2 = [eIF5A protein]-hypusine + A + H2O</text>
        <dbReference type="Rhea" id="RHEA:14101"/>
        <dbReference type="Rhea" id="RHEA-COMP:10144"/>
        <dbReference type="Rhea" id="RHEA-COMP:12592"/>
        <dbReference type="ChEBI" id="CHEBI:13193"/>
        <dbReference type="ChEBI" id="CHEBI:15377"/>
        <dbReference type="ChEBI" id="CHEBI:15379"/>
        <dbReference type="ChEBI" id="CHEBI:17499"/>
        <dbReference type="ChEBI" id="CHEBI:82657"/>
        <dbReference type="ChEBI" id="CHEBI:91175"/>
        <dbReference type="EC" id="1.14.99.29"/>
    </reaction>
</comment>
<dbReference type="eggNOG" id="KOG0567">
    <property type="taxonomic scope" value="Eukaryota"/>
</dbReference>
<proteinExistence type="inferred from homology"/>
<evidence type="ECO:0000313" key="11">
    <source>
        <dbReference type="Proteomes" id="UP000001568"/>
    </source>
</evidence>
<keyword evidence="8 9" id="KW-0386">Hypusine biosynthesis</keyword>
<evidence type="ECO:0000256" key="8">
    <source>
        <dbReference type="ARBA" id="ARBA00023256"/>
    </source>
</evidence>
<dbReference type="KEGG" id="olu:OSTLU_18290"/>
<evidence type="ECO:0000256" key="6">
    <source>
        <dbReference type="ARBA" id="ARBA00023004"/>
    </source>
</evidence>
<dbReference type="InterPro" id="IPR011989">
    <property type="entry name" value="ARM-like"/>
</dbReference>
<dbReference type="PANTHER" id="PTHR12697">
    <property type="entry name" value="PBS LYASE HEAT-LIKE PROTEIN"/>
    <property type="match status" value="1"/>
</dbReference>
<comment type="pathway">
    <text evidence="2 9">Protein modification; eIF5A hypusination.</text>
</comment>
<feature type="binding site" evidence="9">
    <location>
        <position position="245"/>
    </location>
    <ligand>
        <name>Fe cation</name>
        <dbReference type="ChEBI" id="CHEBI:24875"/>
        <label>2</label>
    </ligand>
</feature>
<dbReference type="GO" id="GO:0019135">
    <property type="term" value="F:deoxyhypusine monooxygenase activity"/>
    <property type="evidence" value="ECO:0007669"/>
    <property type="project" value="UniProtKB-UniRule"/>
</dbReference>
<dbReference type="InterPro" id="IPR016024">
    <property type="entry name" value="ARM-type_fold"/>
</dbReference>
<reference evidence="10 11" key="1">
    <citation type="journal article" date="2007" name="Proc. Natl. Acad. Sci. U.S.A.">
        <title>The tiny eukaryote Ostreococcus provides genomic insights into the paradox of plankton speciation.</title>
        <authorList>
            <person name="Palenik B."/>
            <person name="Grimwood J."/>
            <person name="Aerts A."/>
            <person name="Rouze P."/>
            <person name="Salamov A."/>
            <person name="Putnam N."/>
            <person name="Dupont C."/>
            <person name="Jorgensen R."/>
            <person name="Derelle E."/>
            <person name="Rombauts S."/>
            <person name="Zhou K."/>
            <person name="Otillar R."/>
            <person name="Merchant S.S."/>
            <person name="Podell S."/>
            <person name="Gaasterland T."/>
            <person name="Napoli C."/>
            <person name="Gendler K."/>
            <person name="Manuell A."/>
            <person name="Tai V."/>
            <person name="Vallon O."/>
            <person name="Piganeau G."/>
            <person name="Jancek S."/>
            <person name="Heijde M."/>
            <person name="Jabbari K."/>
            <person name="Bowler C."/>
            <person name="Lohr M."/>
            <person name="Robbens S."/>
            <person name="Werner G."/>
            <person name="Dubchak I."/>
            <person name="Pazour G.J."/>
            <person name="Ren Q."/>
            <person name="Paulsen I."/>
            <person name="Delwiche C."/>
            <person name="Schmutz J."/>
            <person name="Rokhsar D."/>
            <person name="Van de Peer Y."/>
            <person name="Moreau H."/>
            <person name="Grigoriev I.V."/>
        </authorList>
    </citation>
    <scope>NUCLEOTIDE SEQUENCE [LARGE SCALE GENOMIC DNA]</scope>
    <source>
        <strain evidence="10 11">CCE9901</strain>
    </source>
</reference>
<name>A4S868_OSTLU</name>
<evidence type="ECO:0000313" key="10">
    <source>
        <dbReference type="EMBL" id="ABO99866.1"/>
    </source>
</evidence>
<keyword evidence="7 9" id="KW-0503">Monooxygenase</keyword>
<dbReference type="STRING" id="436017.A4S868"/>
<feature type="binding site" evidence="9">
    <location>
        <position position="210"/>
    </location>
    <ligand>
        <name>Fe cation</name>
        <dbReference type="ChEBI" id="CHEBI:24875"/>
        <label>2</label>
    </ligand>
</feature>
<dbReference type="GeneID" id="5005848"/>
<dbReference type="EC" id="1.14.99.29" evidence="9"/>
<accession>A4S868</accession>
<comment type="similarity">
    <text evidence="9">Belongs to the deoxyhypusine hydroxylase family.</text>
</comment>
<dbReference type="UniPathway" id="UPA00354"/>
<evidence type="ECO:0000256" key="4">
    <source>
        <dbReference type="ARBA" id="ARBA00022737"/>
    </source>
</evidence>
<dbReference type="EMBL" id="CP000595">
    <property type="protein sequence ID" value="ABO99866.1"/>
    <property type="molecule type" value="Genomic_DNA"/>
</dbReference>
<dbReference type="SMART" id="SM00567">
    <property type="entry name" value="EZ_HEAT"/>
    <property type="match status" value="6"/>
</dbReference>
<comment type="cofactor">
    <cofactor evidence="9">
        <name>Fe(2+)</name>
        <dbReference type="ChEBI" id="CHEBI:29033"/>
    </cofactor>
    <text evidence="9">Binds 2 Fe(2+) ions per subunit.</text>
</comment>
<feature type="binding site" evidence="9">
    <location>
        <position position="244"/>
    </location>
    <ligand>
        <name>Fe cation</name>
        <dbReference type="ChEBI" id="CHEBI:24875"/>
        <label>2</label>
    </ligand>
</feature>
<dbReference type="Gene3D" id="1.25.10.10">
    <property type="entry name" value="Leucine-rich Repeat Variant"/>
    <property type="match status" value="2"/>
</dbReference>
<evidence type="ECO:0000256" key="1">
    <source>
        <dbReference type="ARBA" id="ARBA00000068"/>
    </source>
</evidence>
<dbReference type="RefSeq" id="XP_001421573.1">
    <property type="nucleotide sequence ID" value="XM_001421536.1"/>
</dbReference>
<dbReference type="OMA" id="LQEPCSI"/>
<dbReference type="SUPFAM" id="SSF48371">
    <property type="entry name" value="ARM repeat"/>
    <property type="match status" value="1"/>
</dbReference>
<evidence type="ECO:0000256" key="5">
    <source>
        <dbReference type="ARBA" id="ARBA00023002"/>
    </source>
</evidence>
<organism evidence="10 11">
    <name type="scientific">Ostreococcus lucimarinus (strain CCE9901)</name>
    <dbReference type="NCBI Taxonomy" id="436017"/>
    <lineage>
        <taxon>Eukaryota</taxon>
        <taxon>Viridiplantae</taxon>
        <taxon>Chlorophyta</taxon>
        <taxon>Mamiellophyceae</taxon>
        <taxon>Mamiellales</taxon>
        <taxon>Bathycoccaceae</taxon>
        <taxon>Ostreococcus</taxon>
    </lineage>
</organism>
<keyword evidence="5 9" id="KW-0560">Oxidoreductase</keyword>
<dbReference type="InterPro" id="IPR004155">
    <property type="entry name" value="PBS_lyase_HEAT"/>
</dbReference>
<feature type="binding site" evidence="9">
    <location>
        <position position="96"/>
    </location>
    <ligand>
        <name>Fe cation</name>
        <dbReference type="ChEBI" id="CHEBI:24875"/>
        <label>1</label>
    </ligand>
</feature>
<dbReference type="GO" id="GO:0046872">
    <property type="term" value="F:metal ion binding"/>
    <property type="evidence" value="ECO:0007669"/>
    <property type="project" value="UniProtKB-KW"/>
</dbReference>
<feature type="binding site" evidence="9">
    <location>
        <position position="97"/>
    </location>
    <ligand>
        <name>Fe cation</name>
        <dbReference type="ChEBI" id="CHEBI:24875"/>
        <label>1</label>
    </ligand>
</feature>
<feature type="binding site" evidence="9">
    <location>
        <position position="209"/>
    </location>
    <ligand>
        <name>Fe cation</name>
        <dbReference type="ChEBI" id="CHEBI:24875"/>
        <label>2</label>
    </ligand>
</feature>
<feature type="binding site" evidence="9">
    <location>
        <position position="63"/>
    </location>
    <ligand>
        <name>Fe cation</name>
        <dbReference type="ChEBI" id="CHEBI:24875"/>
        <label>1</label>
    </ligand>
</feature>
<keyword evidence="11" id="KW-1185">Reference proteome</keyword>
<evidence type="ECO:0000256" key="2">
    <source>
        <dbReference type="ARBA" id="ARBA00005041"/>
    </source>
</evidence>
<evidence type="ECO:0000256" key="3">
    <source>
        <dbReference type="ARBA" id="ARBA00022723"/>
    </source>
</evidence>
<dbReference type="Proteomes" id="UP000001568">
    <property type="component" value="Chromosome 15"/>
</dbReference>
<dbReference type="Pfam" id="PF13646">
    <property type="entry name" value="HEAT_2"/>
    <property type="match status" value="2"/>
</dbReference>
<feature type="binding site" evidence="9">
    <location>
        <position position="64"/>
    </location>
    <ligand>
        <name>Fe cation</name>
        <dbReference type="ChEBI" id="CHEBI:24875"/>
        <label>1</label>
    </ligand>
</feature>
<evidence type="ECO:0000256" key="9">
    <source>
        <dbReference type="HAMAP-Rule" id="MF_03101"/>
    </source>
</evidence>
<gene>
    <name evidence="10" type="ORF">OSTLU_18290</name>
</gene>
<keyword evidence="3 9" id="KW-0479">Metal-binding</keyword>
<dbReference type="PANTHER" id="PTHR12697:SF5">
    <property type="entry name" value="DEOXYHYPUSINE HYDROXYLASE"/>
    <property type="match status" value="1"/>
</dbReference>
<dbReference type="HAMAP" id="MF_03101">
    <property type="entry name" value="Deoxyhypusine_hydroxylase"/>
    <property type="match status" value="1"/>
</dbReference>
<sequence>MPEDAATTDAVARATATLGDARAPTPARFSALFQLRALATPDAVDALVERLRASRSDSALVRHECAFALGQMRARRAIDALMETLRDGDDDGMVRHECAEALGAIASDDGRCATALREAAGDARREVAETAALALRKLEIVDPIPAMPTETPFERLKAVVLDDAHEMWERYAAMFALRNKSCADRESSDACADVLGEVLSASGSALLKHEVCYVLGQLQSASPGARDALIRCLEDSREHPMVRHEAAEALGSIAHPSTRGYLESFASDPEPIIAESCEVALEIMRREREGEIVTADGAVVAVKRD</sequence>
<comment type="function">
    <text evidence="9">Catalyzes the hydroxylation of the N(6)-(4-aminobutyl)-L-lysine intermediate to form hypusine, an essential post-translational modification only found in mature eIF-5A factor.</text>
</comment>
<protein>
    <recommendedName>
        <fullName evidence="9">Deoxyhypusine hydroxylase</fullName>
        <shortName evidence="9">DOHH</shortName>
        <ecNumber evidence="9">1.14.99.29</ecNumber>
    </recommendedName>
    <alternativeName>
        <fullName evidence="9">Deoxyhypusine dioxygenase</fullName>
    </alternativeName>
    <alternativeName>
        <fullName evidence="9">Deoxyhypusine monooxygenase</fullName>
    </alternativeName>
</protein>
<dbReference type="HOGENOM" id="CLU_053974_0_0_1"/>
<dbReference type="Gramene" id="ABO99866">
    <property type="protein sequence ID" value="ABO99866"/>
    <property type="gene ID" value="OSTLU_18290"/>
</dbReference>
<keyword evidence="6 9" id="KW-0408">Iron</keyword>
<dbReference type="OrthoDB" id="421002at2759"/>
<keyword evidence="4" id="KW-0677">Repeat</keyword>
<dbReference type="InterPro" id="IPR027517">
    <property type="entry name" value="Deoxyhypusine_hydroxylase"/>
</dbReference>